<reference evidence="1" key="1">
    <citation type="journal article" date="2021" name="Nat. Commun.">
        <title>Genetic determinants of endophytism in the Arabidopsis root mycobiome.</title>
        <authorList>
            <person name="Mesny F."/>
            <person name="Miyauchi S."/>
            <person name="Thiergart T."/>
            <person name="Pickel B."/>
            <person name="Atanasova L."/>
            <person name="Karlsson M."/>
            <person name="Huettel B."/>
            <person name="Barry K.W."/>
            <person name="Haridas S."/>
            <person name="Chen C."/>
            <person name="Bauer D."/>
            <person name="Andreopoulos W."/>
            <person name="Pangilinan J."/>
            <person name="LaButti K."/>
            <person name="Riley R."/>
            <person name="Lipzen A."/>
            <person name="Clum A."/>
            <person name="Drula E."/>
            <person name="Henrissat B."/>
            <person name="Kohler A."/>
            <person name="Grigoriev I.V."/>
            <person name="Martin F.M."/>
            <person name="Hacquard S."/>
        </authorList>
    </citation>
    <scope>NUCLEOTIDE SEQUENCE</scope>
    <source>
        <strain evidence="1">FSSC 5 MPI-SDFR-AT-0091</strain>
    </source>
</reference>
<dbReference type="Proteomes" id="UP000736672">
    <property type="component" value="Unassembled WGS sequence"/>
</dbReference>
<proteinExistence type="predicted"/>
<dbReference type="AlphaFoldDB" id="A0A9P9L032"/>
<dbReference type="OrthoDB" id="5404599at2759"/>
<evidence type="ECO:0000313" key="2">
    <source>
        <dbReference type="Proteomes" id="UP000736672"/>
    </source>
</evidence>
<gene>
    <name evidence="1" type="ORF">B0J15DRAFT_576817</name>
</gene>
<dbReference type="EMBL" id="JAGTJS010000004">
    <property type="protein sequence ID" value="KAH7271696.1"/>
    <property type="molecule type" value="Genomic_DNA"/>
</dbReference>
<accession>A0A9P9L032</accession>
<comment type="caution">
    <text evidence="1">The sequence shown here is derived from an EMBL/GenBank/DDBJ whole genome shotgun (WGS) entry which is preliminary data.</text>
</comment>
<evidence type="ECO:0000313" key="1">
    <source>
        <dbReference type="EMBL" id="KAH7271696.1"/>
    </source>
</evidence>
<name>A0A9P9L032_FUSSL</name>
<organism evidence="1 2">
    <name type="scientific">Fusarium solani</name>
    <name type="common">Filamentous fungus</name>
    <dbReference type="NCBI Taxonomy" id="169388"/>
    <lineage>
        <taxon>Eukaryota</taxon>
        <taxon>Fungi</taxon>
        <taxon>Dikarya</taxon>
        <taxon>Ascomycota</taxon>
        <taxon>Pezizomycotina</taxon>
        <taxon>Sordariomycetes</taxon>
        <taxon>Hypocreomycetidae</taxon>
        <taxon>Hypocreales</taxon>
        <taxon>Nectriaceae</taxon>
        <taxon>Fusarium</taxon>
        <taxon>Fusarium solani species complex</taxon>
    </lineage>
</organism>
<keyword evidence="2" id="KW-1185">Reference proteome</keyword>
<sequence length="309" mass="33720">MSVNKEFKKQIVLSALPDISPAEMDFPDSPFFQSGDSPKPKLPTPASILQQYGDQGACVIQIEHLNMAVKINHEPYLRLEGAQTMRAVRRFFPDGEVPAPEVFEWRKYDGLVFIYSSYKLAGTQCTPWTRVRRPLTPAIGWRGGLAVSAGKVKEIRVRPGTPEFGPLLRGMLGHVAVQKPVESLRCQPEPFPSVNMLLSTALVQLNSVSSQDRLNRQTGNSSRYVRFKEAESTGHLIDRSRSLACPLSPPASNASAGFKSVGCLLGSCAVTRAAGESQAVFIANPTARSMSLQDRCMGEQASVEPAKTS</sequence>
<protein>
    <submittedName>
        <fullName evidence="1">Uncharacterized protein</fullName>
    </submittedName>
</protein>